<protein>
    <submittedName>
        <fullName evidence="1">Uncharacterized protein</fullName>
    </submittedName>
</protein>
<accession>A0A9D4V948</accession>
<proteinExistence type="predicted"/>
<dbReference type="PANTHER" id="PTHR46880:SF5">
    <property type="entry name" value="DUF4371 DOMAIN-CONTAINING PROTEIN"/>
    <property type="match status" value="1"/>
</dbReference>
<dbReference type="Proteomes" id="UP000886520">
    <property type="component" value="Chromosome 2"/>
</dbReference>
<dbReference type="PANTHER" id="PTHR46880">
    <property type="entry name" value="RAS-ASSOCIATING DOMAIN-CONTAINING PROTEIN"/>
    <property type="match status" value="1"/>
</dbReference>
<dbReference type="OrthoDB" id="10059291at2759"/>
<comment type="caution">
    <text evidence="1">The sequence shown here is derived from an EMBL/GenBank/DDBJ whole genome shotgun (WGS) entry which is preliminary data.</text>
</comment>
<dbReference type="EMBL" id="JABFUD020000003">
    <property type="protein sequence ID" value="KAI5081842.1"/>
    <property type="molecule type" value="Genomic_DNA"/>
</dbReference>
<evidence type="ECO:0000313" key="1">
    <source>
        <dbReference type="EMBL" id="KAI5081842.1"/>
    </source>
</evidence>
<dbReference type="AlphaFoldDB" id="A0A9D4V948"/>
<name>A0A9D4V948_ADICA</name>
<organism evidence="1 2">
    <name type="scientific">Adiantum capillus-veneris</name>
    <name type="common">Maidenhair fern</name>
    <dbReference type="NCBI Taxonomy" id="13818"/>
    <lineage>
        <taxon>Eukaryota</taxon>
        <taxon>Viridiplantae</taxon>
        <taxon>Streptophyta</taxon>
        <taxon>Embryophyta</taxon>
        <taxon>Tracheophyta</taxon>
        <taxon>Polypodiopsida</taxon>
        <taxon>Polypodiidae</taxon>
        <taxon>Polypodiales</taxon>
        <taxon>Pteridineae</taxon>
        <taxon>Pteridaceae</taxon>
        <taxon>Vittarioideae</taxon>
        <taxon>Adiantum</taxon>
    </lineage>
</organism>
<sequence length="172" mass="19716">MENLKEIQEELDCEVVKMQRIFEIRWLSRHACVAKICRSLDALLVILSQERQDLYGMLSNFECIYALHFIADILGKISDLSRRFQKDYVDVTAIHGIVQSTILCIRDEYLEERNVDLNASQRGVGDYPIMPDYGSKNGFLHALSSSLRVLLYVSVALVVEQRSRASGATEWK</sequence>
<gene>
    <name evidence="1" type="ORF">GOP47_0001585</name>
</gene>
<evidence type="ECO:0000313" key="2">
    <source>
        <dbReference type="Proteomes" id="UP000886520"/>
    </source>
</evidence>
<keyword evidence="2" id="KW-1185">Reference proteome</keyword>
<reference evidence="1" key="1">
    <citation type="submission" date="2021-01" db="EMBL/GenBank/DDBJ databases">
        <title>Adiantum capillus-veneris genome.</title>
        <authorList>
            <person name="Fang Y."/>
            <person name="Liao Q."/>
        </authorList>
    </citation>
    <scope>NUCLEOTIDE SEQUENCE</scope>
    <source>
        <strain evidence="1">H3</strain>
        <tissue evidence="1">Leaf</tissue>
    </source>
</reference>